<dbReference type="PROSITE" id="PS00211">
    <property type="entry name" value="ABC_TRANSPORTER_1"/>
    <property type="match status" value="1"/>
</dbReference>
<dbReference type="InterPro" id="IPR008995">
    <property type="entry name" value="Mo/tungstate-bd_C_term_dom"/>
</dbReference>
<keyword evidence="2" id="KW-0547">Nucleotide-binding</keyword>
<dbReference type="AlphaFoldDB" id="A0A369ZDY1"/>
<dbReference type="Gene3D" id="2.40.50.100">
    <property type="match status" value="1"/>
</dbReference>
<dbReference type="PANTHER" id="PTHR42781:SF4">
    <property type="entry name" value="SPERMIDINE_PUTRESCINE IMPORT ATP-BINDING PROTEIN POTA"/>
    <property type="match status" value="1"/>
</dbReference>
<proteinExistence type="predicted"/>
<keyword evidence="1" id="KW-0813">Transport</keyword>
<dbReference type="InterPro" id="IPR017871">
    <property type="entry name" value="ABC_transporter-like_CS"/>
</dbReference>
<dbReference type="GO" id="GO:0016887">
    <property type="term" value="F:ATP hydrolysis activity"/>
    <property type="evidence" value="ECO:0007669"/>
    <property type="project" value="InterPro"/>
</dbReference>
<dbReference type="RefSeq" id="WP_111313038.1">
    <property type="nucleotide sequence ID" value="NZ_JAUPSI010000041.1"/>
</dbReference>
<dbReference type="Proteomes" id="UP000253999">
    <property type="component" value="Unassembled WGS sequence"/>
</dbReference>
<dbReference type="STRING" id="735.B0185_01425"/>
<protein>
    <submittedName>
        <fullName evidence="5">ATP-binding cassette domain-containing protein</fullName>
    </submittedName>
</protein>
<evidence type="ECO:0000256" key="3">
    <source>
        <dbReference type="ARBA" id="ARBA00022840"/>
    </source>
</evidence>
<evidence type="ECO:0000256" key="1">
    <source>
        <dbReference type="ARBA" id="ARBA00022448"/>
    </source>
</evidence>
<evidence type="ECO:0000313" key="5">
    <source>
        <dbReference type="EMBL" id="RDF04063.1"/>
    </source>
</evidence>
<dbReference type="FunFam" id="3.40.50.300:FF:000425">
    <property type="entry name" value="Probable ABC transporter, ATP-binding subunit"/>
    <property type="match status" value="1"/>
</dbReference>
<accession>A0A369ZDY1</accession>
<dbReference type="SMART" id="SM00382">
    <property type="entry name" value="AAA"/>
    <property type="match status" value="1"/>
</dbReference>
<dbReference type="InterPro" id="IPR050093">
    <property type="entry name" value="ABC_SmlMolc_Importer"/>
</dbReference>
<dbReference type="GO" id="GO:0015697">
    <property type="term" value="P:quaternary ammonium group transport"/>
    <property type="evidence" value="ECO:0007669"/>
    <property type="project" value="UniProtKB-ARBA"/>
</dbReference>
<evidence type="ECO:0000313" key="6">
    <source>
        <dbReference type="Proteomes" id="UP000253999"/>
    </source>
</evidence>
<keyword evidence="3 5" id="KW-0067">ATP-binding</keyword>
<feature type="domain" description="ABC transporter" evidence="4">
    <location>
        <begin position="5"/>
        <end position="235"/>
    </location>
</feature>
<name>A0A369ZDY1_HAEPH</name>
<dbReference type="InterPro" id="IPR003439">
    <property type="entry name" value="ABC_transporter-like_ATP-bd"/>
</dbReference>
<evidence type="ECO:0000259" key="4">
    <source>
        <dbReference type="PROSITE" id="PS50893"/>
    </source>
</evidence>
<reference evidence="5 6" key="1">
    <citation type="submission" date="2018-05" db="EMBL/GenBank/DDBJ databases">
        <title>Draft Genome Sequences for a Diverse set of 7 Haemophilus Species.</title>
        <authorList>
            <person name="Nichols M."/>
            <person name="Topaz N."/>
            <person name="Wang X."/>
            <person name="Wang X."/>
            <person name="Boxrud D."/>
        </authorList>
    </citation>
    <scope>NUCLEOTIDE SEQUENCE [LARGE SCALE GENOMIC DNA]</scope>
    <source>
        <strain evidence="5 6">C2010039593</strain>
    </source>
</reference>
<dbReference type="SUPFAM" id="SSF52540">
    <property type="entry name" value="P-loop containing nucleoside triphosphate hydrolases"/>
    <property type="match status" value="1"/>
</dbReference>
<dbReference type="SUPFAM" id="SSF50331">
    <property type="entry name" value="MOP-like"/>
    <property type="match status" value="1"/>
</dbReference>
<evidence type="ECO:0000256" key="2">
    <source>
        <dbReference type="ARBA" id="ARBA00022741"/>
    </source>
</evidence>
<dbReference type="Pfam" id="PF00005">
    <property type="entry name" value="ABC_tran"/>
    <property type="match status" value="1"/>
</dbReference>
<gene>
    <name evidence="5" type="ORF">DPV98_05955</name>
</gene>
<comment type="caution">
    <text evidence="5">The sequence shown here is derived from an EMBL/GenBank/DDBJ whole genome shotgun (WGS) entry which is preliminary data.</text>
</comment>
<dbReference type="InterPro" id="IPR027417">
    <property type="entry name" value="P-loop_NTPase"/>
</dbReference>
<dbReference type="PANTHER" id="PTHR42781">
    <property type="entry name" value="SPERMIDINE/PUTRESCINE IMPORT ATP-BINDING PROTEIN POTA"/>
    <property type="match status" value="1"/>
</dbReference>
<dbReference type="Gene3D" id="3.40.50.300">
    <property type="entry name" value="P-loop containing nucleotide triphosphate hydrolases"/>
    <property type="match status" value="1"/>
</dbReference>
<dbReference type="EMBL" id="QEQD01000005">
    <property type="protein sequence ID" value="RDF04063.1"/>
    <property type="molecule type" value="Genomic_DNA"/>
</dbReference>
<dbReference type="PROSITE" id="PS50893">
    <property type="entry name" value="ABC_TRANSPORTER_2"/>
    <property type="match status" value="1"/>
</dbReference>
<dbReference type="InterPro" id="IPR003593">
    <property type="entry name" value="AAA+_ATPase"/>
</dbReference>
<sequence length="347" mass="39041">MQGYLRLENIHKSFGNTEVIKGFNLHLKQGSITTLLGPSGCGKTTILRLIAGLDLPTSGQIFLEDHDITQAAPQDRDIGIVFQSYALFPHLTVAENVSYSLKMQGFGKEEREVRVAEALALVELSGLEARMIDQLSGGQQQRVALARSLILKPKVLLFDEPLSNLDANLRRVMRENIRHLQQKLNITALYVTHDQTEAFAVSDEVIVMNKGEIVQQGSPQVLYRQPQNAFMAKFMGEVNLLPAEKQGNQLKIGEHLLVVDEDQFPQVDGLYTLGIRPEAVKLSQDLTNAEHIGEVHNAVYMGGYWELQILWQNQPLIVYADIAQYDENIKQYGLIFQREGMFLVRES</sequence>
<dbReference type="GO" id="GO:0005524">
    <property type="term" value="F:ATP binding"/>
    <property type="evidence" value="ECO:0007669"/>
    <property type="project" value="UniProtKB-KW"/>
</dbReference>
<organism evidence="5 6">
    <name type="scientific">Haemophilus parahaemolyticus</name>
    <dbReference type="NCBI Taxonomy" id="735"/>
    <lineage>
        <taxon>Bacteria</taxon>
        <taxon>Pseudomonadati</taxon>
        <taxon>Pseudomonadota</taxon>
        <taxon>Gammaproteobacteria</taxon>
        <taxon>Pasteurellales</taxon>
        <taxon>Pasteurellaceae</taxon>
        <taxon>Haemophilus</taxon>
    </lineage>
</organism>